<organism evidence="2 3">
    <name type="scientific">Oikopleura dioica</name>
    <name type="common">Tunicate</name>
    <dbReference type="NCBI Taxonomy" id="34765"/>
    <lineage>
        <taxon>Eukaryota</taxon>
        <taxon>Metazoa</taxon>
        <taxon>Chordata</taxon>
        <taxon>Tunicata</taxon>
        <taxon>Appendicularia</taxon>
        <taxon>Copelata</taxon>
        <taxon>Oikopleuridae</taxon>
        <taxon>Oikopleura</taxon>
    </lineage>
</organism>
<gene>
    <name evidence="2" type="ORF">OKIOD_LOCUS14797</name>
</gene>
<feature type="region of interest" description="Disordered" evidence="1">
    <location>
        <begin position="120"/>
        <end position="152"/>
    </location>
</feature>
<sequence>MAGKKRGRPSKKDKEAEKLNKELNSLPRVKMIKERHKLDTENNVQFPEPSTKPPPVEAPARLDDETLLSRSAEILKALNRPVSTIDLTDEVEPPPSLVDLTVRKSVPLEKFMRPPFSNFRFVKPQKPRPPIKLRQYARPKGLGPNYDSDEDH</sequence>
<protein>
    <submittedName>
        <fullName evidence="2">Oidioi.mRNA.OKI2018_I69.chr2.g6032.t1.cds</fullName>
    </submittedName>
</protein>
<accession>A0ABN7TB68</accession>
<feature type="region of interest" description="Disordered" evidence="1">
    <location>
        <begin position="1"/>
        <end position="59"/>
    </location>
</feature>
<evidence type="ECO:0000313" key="2">
    <source>
        <dbReference type="EMBL" id="CAG5111758.1"/>
    </source>
</evidence>
<evidence type="ECO:0000256" key="1">
    <source>
        <dbReference type="SAM" id="MobiDB-lite"/>
    </source>
</evidence>
<name>A0ABN7TB68_OIKDI</name>
<keyword evidence="3" id="KW-1185">Reference proteome</keyword>
<feature type="compositionally biased region" description="Basic residues" evidence="1">
    <location>
        <begin position="123"/>
        <end position="137"/>
    </location>
</feature>
<dbReference type="EMBL" id="OU015567">
    <property type="protein sequence ID" value="CAG5111758.1"/>
    <property type="molecule type" value="Genomic_DNA"/>
</dbReference>
<proteinExistence type="predicted"/>
<evidence type="ECO:0000313" key="3">
    <source>
        <dbReference type="Proteomes" id="UP001158576"/>
    </source>
</evidence>
<feature type="compositionally biased region" description="Basic and acidic residues" evidence="1">
    <location>
        <begin position="10"/>
        <end position="21"/>
    </location>
</feature>
<reference evidence="2 3" key="1">
    <citation type="submission" date="2021-04" db="EMBL/GenBank/DDBJ databases">
        <authorList>
            <person name="Bliznina A."/>
        </authorList>
    </citation>
    <scope>NUCLEOTIDE SEQUENCE [LARGE SCALE GENOMIC DNA]</scope>
</reference>
<dbReference type="Proteomes" id="UP001158576">
    <property type="component" value="Chromosome 2"/>
</dbReference>